<evidence type="ECO:0000256" key="1">
    <source>
        <dbReference type="SAM" id="Phobius"/>
    </source>
</evidence>
<name>A0ABV8TDA8_9ACTN</name>
<feature type="transmembrane region" description="Helical" evidence="1">
    <location>
        <begin position="24"/>
        <end position="44"/>
    </location>
</feature>
<accession>A0ABV8TDA8</accession>
<dbReference type="EMBL" id="JBHSDP010000013">
    <property type="protein sequence ID" value="MFC4328588.1"/>
    <property type="molecule type" value="Genomic_DNA"/>
</dbReference>
<dbReference type="RefSeq" id="WP_381738856.1">
    <property type="nucleotide sequence ID" value="NZ_JBHSDP010000013.1"/>
</dbReference>
<keyword evidence="1" id="KW-1133">Transmembrane helix</keyword>
<organism evidence="2 3">
    <name type="scientific">Streptomyces andamanensis</name>
    <dbReference type="NCBI Taxonomy" id="1565035"/>
    <lineage>
        <taxon>Bacteria</taxon>
        <taxon>Bacillati</taxon>
        <taxon>Actinomycetota</taxon>
        <taxon>Actinomycetes</taxon>
        <taxon>Kitasatosporales</taxon>
        <taxon>Streptomycetaceae</taxon>
        <taxon>Streptomyces</taxon>
    </lineage>
</organism>
<sequence>MRRAWTRYSTAAGYAVVEHLRNRLALALVVFFIPLWITLVVLVITDADVPFFVRATHQTITVDGNDASKLSGALNAVTLIVGFMMFIVTYRSADFDHRLAAAGYPRTHLLAAKLTSLVAVSALICAYAVTVICWYWTPRQPGVLWLAVFGAALAFGGIGVMLGALLRGELEGMFLIIMLSIIDTGLQNPVSNPDSGSAVVRFLPCYGPMQASITAGFLHTVPATHLLLGPLWFLGTVAVAGLAFRLRTHDRRHRIPFLHRVHRVADGGAS</sequence>
<feature type="transmembrane region" description="Helical" evidence="1">
    <location>
        <begin position="73"/>
        <end position="93"/>
    </location>
</feature>
<proteinExistence type="predicted"/>
<keyword evidence="1" id="KW-0472">Membrane</keyword>
<dbReference type="Proteomes" id="UP001595824">
    <property type="component" value="Unassembled WGS sequence"/>
</dbReference>
<keyword evidence="1" id="KW-0812">Transmembrane</keyword>
<gene>
    <name evidence="2" type="ORF">ACFPC0_12215</name>
</gene>
<feature type="transmembrane region" description="Helical" evidence="1">
    <location>
        <begin position="143"/>
        <end position="166"/>
    </location>
</feature>
<protein>
    <submittedName>
        <fullName evidence="2">ABC transporter permease</fullName>
    </submittedName>
</protein>
<evidence type="ECO:0000313" key="2">
    <source>
        <dbReference type="EMBL" id="MFC4328588.1"/>
    </source>
</evidence>
<evidence type="ECO:0000313" key="3">
    <source>
        <dbReference type="Proteomes" id="UP001595824"/>
    </source>
</evidence>
<feature type="transmembrane region" description="Helical" evidence="1">
    <location>
        <begin position="226"/>
        <end position="244"/>
    </location>
</feature>
<feature type="transmembrane region" description="Helical" evidence="1">
    <location>
        <begin position="114"/>
        <end position="137"/>
    </location>
</feature>
<reference evidence="3" key="1">
    <citation type="journal article" date="2019" name="Int. J. Syst. Evol. Microbiol.">
        <title>The Global Catalogue of Microorganisms (GCM) 10K type strain sequencing project: providing services to taxonomists for standard genome sequencing and annotation.</title>
        <authorList>
            <consortium name="The Broad Institute Genomics Platform"/>
            <consortium name="The Broad Institute Genome Sequencing Center for Infectious Disease"/>
            <person name="Wu L."/>
            <person name="Ma J."/>
        </authorList>
    </citation>
    <scope>NUCLEOTIDE SEQUENCE [LARGE SCALE GENOMIC DNA]</scope>
    <source>
        <strain evidence="3">PCU 347</strain>
    </source>
</reference>
<feature type="transmembrane region" description="Helical" evidence="1">
    <location>
        <begin position="173"/>
        <end position="190"/>
    </location>
</feature>
<comment type="caution">
    <text evidence="2">The sequence shown here is derived from an EMBL/GenBank/DDBJ whole genome shotgun (WGS) entry which is preliminary data.</text>
</comment>
<keyword evidence="3" id="KW-1185">Reference proteome</keyword>